<dbReference type="Gene3D" id="1.25.40.10">
    <property type="entry name" value="Tetratricopeptide repeat domain"/>
    <property type="match status" value="1"/>
</dbReference>
<accession>A0A317C647</accession>
<name>A0A317C647_9GAMM</name>
<dbReference type="InterPro" id="IPR019734">
    <property type="entry name" value="TPR_rpt"/>
</dbReference>
<organism evidence="3 4">
    <name type="scientific">Leucothrix pacifica</name>
    <dbReference type="NCBI Taxonomy" id="1247513"/>
    <lineage>
        <taxon>Bacteria</taxon>
        <taxon>Pseudomonadati</taxon>
        <taxon>Pseudomonadota</taxon>
        <taxon>Gammaproteobacteria</taxon>
        <taxon>Thiotrichales</taxon>
        <taxon>Thiotrichaceae</taxon>
        <taxon>Leucothrix</taxon>
    </lineage>
</organism>
<comment type="caution">
    <text evidence="3">The sequence shown here is derived from an EMBL/GenBank/DDBJ whole genome shotgun (WGS) entry which is preliminary data.</text>
</comment>
<evidence type="ECO:0000313" key="4">
    <source>
        <dbReference type="Proteomes" id="UP000245539"/>
    </source>
</evidence>
<dbReference type="EMBL" id="QGKM01000059">
    <property type="protein sequence ID" value="PWQ94078.1"/>
    <property type="molecule type" value="Genomic_DNA"/>
</dbReference>
<dbReference type="Proteomes" id="UP000245539">
    <property type="component" value="Unassembled WGS sequence"/>
</dbReference>
<dbReference type="PROSITE" id="PS50005">
    <property type="entry name" value="TPR"/>
    <property type="match status" value="1"/>
</dbReference>
<dbReference type="Pfam" id="PF13428">
    <property type="entry name" value="TPR_14"/>
    <property type="match status" value="1"/>
</dbReference>
<dbReference type="SUPFAM" id="SSF48452">
    <property type="entry name" value="TPR-like"/>
    <property type="match status" value="1"/>
</dbReference>
<gene>
    <name evidence="3" type="ORF">DKW60_17395</name>
</gene>
<dbReference type="RefSeq" id="WP_109838942.1">
    <property type="nucleotide sequence ID" value="NZ_QGKM01000059.1"/>
</dbReference>
<keyword evidence="4" id="KW-1185">Reference proteome</keyword>
<reference evidence="3 4" key="1">
    <citation type="submission" date="2018-05" db="EMBL/GenBank/DDBJ databases">
        <title>Leucothrix arctica sp. nov., isolated from Arctic seawater.</title>
        <authorList>
            <person name="Choi A."/>
            <person name="Baek K."/>
        </authorList>
    </citation>
    <scope>NUCLEOTIDE SEQUENCE [LARGE SCALE GENOMIC DNA]</scope>
    <source>
        <strain evidence="3 4">JCM 18388</strain>
    </source>
</reference>
<dbReference type="SMART" id="SM00028">
    <property type="entry name" value="TPR"/>
    <property type="match status" value="2"/>
</dbReference>
<dbReference type="PROSITE" id="PS51257">
    <property type="entry name" value="PROKAR_LIPOPROTEIN"/>
    <property type="match status" value="1"/>
</dbReference>
<keyword evidence="1" id="KW-0802">TPR repeat</keyword>
<dbReference type="AlphaFoldDB" id="A0A317C647"/>
<protein>
    <submittedName>
        <fullName evidence="3">Uncharacterized protein</fullName>
    </submittedName>
</protein>
<proteinExistence type="predicted"/>
<dbReference type="OrthoDB" id="6196966at2"/>
<evidence type="ECO:0000313" key="3">
    <source>
        <dbReference type="EMBL" id="PWQ94078.1"/>
    </source>
</evidence>
<sequence>MFEKVMLRVSALVIVGMGSVACSNVEQRRAPVASLPPMPVIQPQLQPQPQARVQAPQNTYVPPAFEEYKPQRLPQYNPPLESFESYVPEKDYEAAYTTPFTEDAPIVEEIRRPEPEVASVEPPQPVIAEPAPPVEDTSKNELDIDPFASVPDREVIAVRPSGNNEPTRPAPPAAKKSLSAAANALLLAAKAESAVGRHDAAITKVERALRIEPQSPLLWYQLADFNYKNKRYDQAITLARKSLQLSSGNRDLVSKNLDLMSKAATKEGNTRVFREVLDYKKMNP</sequence>
<evidence type="ECO:0000256" key="1">
    <source>
        <dbReference type="PROSITE-ProRule" id="PRU00339"/>
    </source>
</evidence>
<feature type="repeat" description="TPR" evidence="1">
    <location>
        <begin position="182"/>
        <end position="215"/>
    </location>
</feature>
<feature type="compositionally biased region" description="Pro residues" evidence="2">
    <location>
        <begin position="122"/>
        <end position="133"/>
    </location>
</feature>
<evidence type="ECO:0000256" key="2">
    <source>
        <dbReference type="SAM" id="MobiDB-lite"/>
    </source>
</evidence>
<dbReference type="InterPro" id="IPR011990">
    <property type="entry name" value="TPR-like_helical_dom_sf"/>
</dbReference>
<feature type="region of interest" description="Disordered" evidence="2">
    <location>
        <begin position="115"/>
        <end position="141"/>
    </location>
</feature>